<accession>A0A1N6D3K8</accession>
<dbReference type="AlphaFoldDB" id="A0A1N6D3K8"/>
<reference evidence="4" key="1">
    <citation type="submission" date="2016-11" db="EMBL/GenBank/DDBJ databases">
        <authorList>
            <person name="Varghese N."/>
            <person name="Submissions S."/>
        </authorList>
    </citation>
    <scope>NUCLEOTIDE SEQUENCE [LARGE SCALE GENOMIC DNA]</scope>
    <source>
        <strain evidence="4">DSM 22363</strain>
    </source>
</reference>
<dbReference type="PANTHER" id="PTHR43540:SF6">
    <property type="entry name" value="ISOCHORISMATASE-LIKE DOMAIN-CONTAINING PROTEIN"/>
    <property type="match status" value="1"/>
</dbReference>
<evidence type="ECO:0000256" key="1">
    <source>
        <dbReference type="ARBA" id="ARBA00022801"/>
    </source>
</evidence>
<dbReference type="CDD" id="cd00431">
    <property type="entry name" value="cysteine_hydrolases"/>
    <property type="match status" value="1"/>
</dbReference>
<dbReference type="EMBL" id="FSQW01000001">
    <property type="protein sequence ID" value="SIN65365.1"/>
    <property type="molecule type" value="Genomic_DNA"/>
</dbReference>
<dbReference type="Proteomes" id="UP000185192">
    <property type="component" value="Unassembled WGS sequence"/>
</dbReference>
<dbReference type="Gene3D" id="3.40.50.850">
    <property type="entry name" value="Isochorismatase-like"/>
    <property type="match status" value="1"/>
</dbReference>
<dbReference type="PANTHER" id="PTHR43540">
    <property type="entry name" value="PEROXYUREIDOACRYLATE/UREIDOACRYLATE AMIDOHYDROLASE-RELATED"/>
    <property type="match status" value="1"/>
</dbReference>
<dbReference type="InterPro" id="IPR050272">
    <property type="entry name" value="Isochorismatase-like_hydrls"/>
</dbReference>
<protein>
    <submittedName>
        <fullName evidence="3">Nicotinamidase-related amidase</fullName>
    </submittedName>
</protein>
<evidence type="ECO:0000313" key="3">
    <source>
        <dbReference type="EMBL" id="SIN65365.1"/>
    </source>
</evidence>
<keyword evidence="1" id="KW-0378">Hydrolase</keyword>
<evidence type="ECO:0000259" key="2">
    <source>
        <dbReference type="Pfam" id="PF00857"/>
    </source>
</evidence>
<dbReference type="GO" id="GO:0016787">
    <property type="term" value="F:hydrolase activity"/>
    <property type="evidence" value="ECO:0007669"/>
    <property type="project" value="UniProtKB-KW"/>
</dbReference>
<name>A0A1N6D3K8_9SPHN</name>
<sequence length="230" mass="25555">MEMPHYVVDRVMKKRGRKHVFDAFDPKVTAFMVTDMQNAFVKGKVKADSAIAIMPNINLLAQKMREMGGHVAWVQLQAGETDGSSVAELYHKYFFTPQGAEAHRSSLTPGDWGFELCEELDVQEGDIRSVKTRHSAFVPGHGDLHEQLQARGIENLLIGGTVTNFCCETSARDAMMLDYRVIMVSDCNAARFEEDHMAGLTTVFQSFGDVRNVQGTLELLSKGVEVGNQP</sequence>
<dbReference type="Pfam" id="PF00857">
    <property type="entry name" value="Isochorismatase"/>
    <property type="match status" value="1"/>
</dbReference>
<dbReference type="InterPro" id="IPR000868">
    <property type="entry name" value="Isochorismatase-like_dom"/>
</dbReference>
<dbReference type="OrthoDB" id="9807387at2"/>
<dbReference type="InterPro" id="IPR036380">
    <property type="entry name" value="Isochorismatase-like_sf"/>
</dbReference>
<evidence type="ECO:0000313" key="4">
    <source>
        <dbReference type="Proteomes" id="UP000185192"/>
    </source>
</evidence>
<dbReference type="STRING" id="1123272.SAMN02745824_1500"/>
<feature type="domain" description="Isochorismatase-like" evidence="2">
    <location>
        <begin position="29"/>
        <end position="213"/>
    </location>
</feature>
<dbReference type="RefSeq" id="WP_074204415.1">
    <property type="nucleotide sequence ID" value="NZ_FSQW01000001.1"/>
</dbReference>
<gene>
    <name evidence="3" type="ORF">SAMN02745824_1500</name>
</gene>
<keyword evidence="4" id="KW-1185">Reference proteome</keyword>
<proteinExistence type="predicted"/>
<dbReference type="SUPFAM" id="SSF52499">
    <property type="entry name" value="Isochorismatase-like hydrolases"/>
    <property type="match status" value="1"/>
</dbReference>
<organism evidence="3 4">
    <name type="scientific">Parasphingorhabdus marina DSM 22363</name>
    <dbReference type="NCBI Taxonomy" id="1123272"/>
    <lineage>
        <taxon>Bacteria</taxon>
        <taxon>Pseudomonadati</taxon>
        <taxon>Pseudomonadota</taxon>
        <taxon>Alphaproteobacteria</taxon>
        <taxon>Sphingomonadales</taxon>
        <taxon>Sphingomonadaceae</taxon>
        <taxon>Parasphingorhabdus</taxon>
    </lineage>
</organism>